<dbReference type="PANTHER" id="PTHR11108:SF1">
    <property type="entry name" value="FERROCHELATASE, MITOCHONDRIAL"/>
    <property type="match status" value="1"/>
</dbReference>
<dbReference type="Gene3D" id="3.40.50.1400">
    <property type="match status" value="2"/>
</dbReference>
<sequence length="377" mass="42993">MRITRALRQKPKTGILMLNMGGPSTIPEVKPFLSRLFTDRDLLKLPFNQELMAKFITERRYRMIEKHYSEIGGGSPIGKWTALQGDKMVELLDEMNPESAPHKYYIGFRYAAPLTETAISQIERDQPEHVIAFTQYPQYSCATTGSSLNHIARLYGEMGKKPSSTWSVIDRWPVWEGLVDAFAECTIAGLNQIPEEDRHKAVILFSAHSLPLSAVERGDPYPHEVAATVYAVMQKLGFRNPWRVTWQSQVGPKKWLSPKTDEVLEEFSKRGRKSLVVVPIAFTSDHIETLHELDIEFAEEAEKAGLKHYVRAPALNDNATFCQSLADRVQHHLNVEIPRGESFNAQLGLRCPKCTNPSCQEMRNFFNERKRMLYASK</sequence>
<dbReference type="PANTHER" id="PTHR11108">
    <property type="entry name" value="FERROCHELATASE"/>
    <property type="match status" value="1"/>
</dbReference>
<comment type="catalytic activity">
    <reaction evidence="7">
        <text>heme b + 2 H(+) = protoporphyrin IX + Fe(2+)</text>
        <dbReference type="Rhea" id="RHEA:22584"/>
        <dbReference type="ChEBI" id="CHEBI:15378"/>
        <dbReference type="ChEBI" id="CHEBI:29033"/>
        <dbReference type="ChEBI" id="CHEBI:57306"/>
        <dbReference type="ChEBI" id="CHEBI:60344"/>
        <dbReference type="EC" id="4.98.1.1"/>
    </reaction>
    <physiologicalReaction direction="right-to-left" evidence="7">
        <dbReference type="Rhea" id="RHEA:22586"/>
    </physiologicalReaction>
</comment>
<evidence type="ECO:0000256" key="3">
    <source>
        <dbReference type="ARBA" id="ARBA00023004"/>
    </source>
</evidence>
<dbReference type="SUPFAM" id="SSF53800">
    <property type="entry name" value="Chelatase"/>
    <property type="match status" value="1"/>
</dbReference>
<evidence type="ECO:0000256" key="2">
    <source>
        <dbReference type="ARBA" id="ARBA00007718"/>
    </source>
</evidence>
<dbReference type="CDD" id="cd03411">
    <property type="entry name" value="Ferrochelatase_N"/>
    <property type="match status" value="1"/>
</dbReference>
<keyword evidence="8" id="KW-0472">Membrane</keyword>
<dbReference type="InterPro" id="IPR001015">
    <property type="entry name" value="Ferrochelatase"/>
</dbReference>
<keyword evidence="8" id="KW-0496">Mitochondrion</keyword>
<gene>
    <name evidence="9" type="ORF">OKIOD_LOCUS17123</name>
</gene>
<comment type="pathway">
    <text evidence="1 8">Porphyrin-containing compound metabolism; protoheme biosynthesis; protoheme from protoporphyrin-IX: step 1/1.</text>
</comment>
<proteinExistence type="inferred from homology"/>
<keyword evidence="8" id="KW-0999">Mitochondrion inner membrane</keyword>
<evidence type="ECO:0000313" key="10">
    <source>
        <dbReference type="Proteomes" id="UP001158576"/>
    </source>
</evidence>
<evidence type="ECO:0000256" key="6">
    <source>
        <dbReference type="ARBA" id="ARBA00023244"/>
    </source>
</evidence>
<dbReference type="CDD" id="cd00419">
    <property type="entry name" value="Ferrochelatase_C"/>
    <property type="match status" value="1"/>
</dbReference>
<dbReference type="EMBL" id="OU015567">
    <property type="protein sequence ID" value="CAG5114296.1"/>
    <property type="molecule type" value="Genomic_DNA"/>
</dbReference>
<evidence type="ECO:0000256" key="5">
    <source>
        <dbReference type="ARBA" id="ARBA00023239"/>
    </source>
</evidence>
<comment type="subcellular location">
    <subcellularLocation>
        <location evidence="8">Mitochondrion inner membrane</location>
    </subcellularLocation>
</comment>
<dbReference type="InterPro" id="IPR033659">
    <property type="entry name" value="Ferrochelatase_N"/>
</dbReference>
<reference evidence="9 10" key="1">
    <citation type="submission" date="2021-04" db="EMBL/GenBank/DDBJ databases">
        <authorList>
            <person name="Bliznina A."/>
        </authorList>
    </citation>
    <scope>NUCLEOTIDE SEQUENCE [LARGE SCALE GENOMIC DNA]</scope>
</reference>
<keyword evidence="5 8" id="KW-0456">Lyase</keyword>
<comment type="similarity">
    <text evidence="2 8">Belongs to the ferrochelatase family.</text>
</comment>
<dbReference type="InterPro" id="IPR033644">
    <property type="entry name" value="Ferrochelatase_C"/>
</dbReference>
<protein>
    <recommendedName>
        <fullName evidence="8">Ferrochelatase</fullName>
        <ecNumber evidence="8">4.98.1.1</ecNumber>
    </recommendedName>
</protein>
<dbReference type="InterPro" id="IPR019772">
    <property type="entry name" value="Ferrochelatase_AS"/>
</dbReference>
<keyword evidence="6 8" id="KW-0627">Porphyrin biosynthesis</keyword>
<dbReference type="NCBIfam" id="TIGR00109">
    <property type="entry name" value="hemH"/>
    <property type="match status" value="1"/>
</dbReference>
<keyword evidence="10" id="KW-1185">Reference proteome</keyword>
<keyword evidence="4 8" id="KW-0350">Heme biosynthesis</keyword>
<organism evidence="9 10">
    <name type="scientific">Oikopleura dioica</name>
    <name type="common">Tunicate</name>
    <dbReference type="NCBI Taxonomy" id="34765"/>
    <lineage>
        <taxon>Eukaryota</taxon>
        <taxon>Metazoa</taxon>
        <taxon>Chordata</taxon>
        <taxon>Tunicata</taxon>
        <taxon>Appendicularia</taxon>
        <taxon>Copelata</taxon>
        <taxon>Oikopleuridae</taxon>
        <taxon>Oikopleura</taxon>
    </lineage>
</organism>
<dbReference type="Proteomes" id="UP001158576">
    <property type="component" value="Chromosome 2"/>
</dbReference>
<evidence type="ECO:0000256" key="4">
    <source>
        <dbReference type="ARBA" id="ARBA00023133"/>
    </source>
</evidence>
<evidence type="ECO:0000256" key="7">
    <source>
        <dbReference type="ARBA" id="ARBA00049915"/>
    </source>
</evidence>
<evidence type="ECO:0000313" key="9">
    <source>
        <dbReference type="EMBL" id="CAG5114296.1"/>
    </source>
</evidence>
<name>A0ABN7TGS1_OIKDI</name>
<keyword evidence="3 8" id="KW-0408">Iron</keyword>
<comment type="function">
    <text evidence="8">Catalyzes the ferrous insertion into protoporphyrin IX.</text>
</comment>
<dbReference type="PROSITE" id="PS00534">
    <property type="entry name" value="FERROCHELATASE"/>
    <property type="match status" value="1"/>
</dbReference>
<evidence type="ECO:0000256" key="1">
    <source>
        <dbReference type="ARBA" id="ARBA00004943"/>
    </source>
</evidence>
<evidence type="ECO:0000256" key="8">
    <source>
        <dbReference type="RuleBase" id="RU000607"/>
    </source>
</evidence>
<dbReference type="HAMAP" id="MF_00323">
    <property type="entry name" value="Ferrochelatase"/>
    <property type="match status" value="1"/>
</dbReference>
<accession>A0ABN7TGS1</accession>
<dbReference type="Pfam" id="PF00762">
    <property type="entry name" value="Ferrochelatase"/>
    <property type="match status" value="1"/>
</dbReference>
<dbReference type="EC" id="4.98.1.1" evidence="8"/>